<gene>
    <name evidence="1" type="ORF">AB2U05_34210</name>
</gene>
<dbReference type="Gene3D" id="1.10.287.1080">
    <property type="entry name" value="MazG-like"/>
    <property type="match status" value="1"/>
</dbReference>
<organism evidence="1">
    <name type="scientific">Streptomyces sp. Y1</name>
    <dbReference type="NCBI Taxonomy" id="3238634"/>
    <lineage>
        <taxon>Bacteria</taxon>
        <taxon>Bacillati</taxon>
        <taxon>Actinomycetota</taxon>
        <taxon>Actinomycetes</taxon>
        <taxon>Kitasatosporales</taxon>
        <taxon>Streptomycetaceae</taxon>
        <taxon>Streptomyces</taxon>
    </lineage>
</organism>
<dbReference type="AlphaFoldDB" id="A0AB39TVT5"/>
<protein>
    <submittedName>
        <fullName evidence="1">MazG-like family protein</fullName>
    </submittedName>
</protein>
<name>A0AB39TVT5_9ACTN</name>
<proteinExistence type="predicted"/>
<dbReference type="RefSeq" id="WP_369185381.1">
    <property type="nucleotide sequence ID" value="NZ_CP163445.1"/>
</dbReference>
<dbReference type="CDD" id="cd11533">
    <property type="entry name" value="NTP-PPase_Af0060_like"/>
    <property type="match status" value="1"/>
</dbReference>
<reference evidence="1" key="1">
    <citation type="submission" date="2024-07" db="EMBL/GenBank/DDBJ databases">
        <authorList>
            <person name="Yu S.T."/>
        </authorList>
    </citation>
    <scope>NUCLEOTIDE SEQUENCE</scope>
    <source>
        <strain evidence="1">Y1</strain>
    </source>
</reference>
<dbReference type="InterPro" id="IPR044548">
    <property type="entry name" value="AF0060_NTP-PPase_MazG-like"/>
</dbReference>
<evidence type="ECO:0000313" key="1">
    <source>
        <dbReference type="EMBL" id="XDQ83204.1"/>
    </source>
</evidence>
<dbReference type="SUPFAM" id="SSF101386">
    <property type="entry name" value="all-alpha NTP pyrophosphatases"/>
    <property type="match status" value="1"/>
</dbReference>
<sequence length="108" mass="11822">MEELLQVANLVANKLNSRFEGDPEKLRMLQGLKVQEEAGELAQAIIGALGLNPNKGHSHTWDHVRAEACDTALTALVTLCMLGGDPEWFLTEHLSTIRTKAEGWEATA</sequence>
<dbReference type="EMBL" id="CP163445">
    <property type="protein sequence ID" value="XDQ83204.1"/>
    <property type="molecule type" value="Genomic_DNA"/>
</dbReference>
<accession>A0AB39TVT5</accession>